<dbReference type="WBParaSite" id="MhA1_Contig1140.frz3.gene20">
    <property type="protein sequence ID" value="MhA1_Contig1140.frz3.gene20"/>
    <property type="gene ID" value="MhA1_Contig1140.frz3.gene20"/>
</dbReference>
<feature type="compositionally biased region" description="Acidic residues" evidence="3">
    <location>
        <begin position="362"/>
        <end position="371"/>
    </location>
</feature>
<evidence type="ECO:0000313" key="4">
    <source>
        <dbReference type="Proteomes" id="UP000095281"/>
    </source>
</evidence>
<evidence type="ECO:0000313" key="5">
    <source>
        <dbReference type="WBParaSite" id="MhA1_Contig1140.frz3.gene20"/>
    </source>
</evidence>
<dbReference type="AlphaFoldDB" id="A0A1I8AZL3"/>
<reference evidence="5" key="1">
    <citation type="submission" date="2016-11" db="UniProtKB">
        <authorList>
            <consortium name="WormBaseParasite"/>
        </authorList>
    </citation>
    <scope>IDENTIFICATION</scope>
</reference>
<dbReference type="InterPro" id="IPR036055">
    <property type="entry name" value="LDL_receptor-like_sf"/>
</dbReference>
<feature type="coiled-coil region" evidence="2">
    <location>
        <begin position="208"/>
        <end position="244"/>
    </location>
</feature>
<dbReference type="SMART" id="SM00192">
    <property type="entry name" value="LDLa"/>
    <property type="match status" value="1"/>
</dbReference>
<dbReference type="Gene3D" id="4.10.400.10">
    <property type="entry name" value="Low-density Lipoprotein Receptor"/>
    <property type="match status" value="1"/>
</dbReference>
<keyword evidence="1" id="KW-1015">Disulfide bond</keyword>
<dbReference type="InterPro" id="IPR002172">
    <property type="entry name" value="LDrepeatLR_classA_rpt"/>
</dbReference>
<protein>
    <submittedName>
        <fullName evidence="5">Uncharacterized protein</fullName>
    </submittedName>
</protein>
<dbReference type="CDD" id="cd00112">
    <property type="entry name" value="LDLa"/>
    <property type="match status" value="1"/>
</dbReference>
<accession>A0A1I8AZL3</accession>
<evidence type="ECO:0000256" key="1">
    <source>
        <dbReference type="ARBA" id="ARBA00023157"/>
    </source>
</evidence>
<sequence>MFLCESGTQQINQKQVCDGIVNCKYDGSDEKYCQRSTGFEKQKNEIEFQANLAEEIKEPKINENELKQNSNFAFDQPPQLEELKEFRLHKDQQNKNNLEISPSSNNIQLKEKQQNLPLINSIAFQFEKPKSQENTKIPSINFIPGDYQTDVLNELNGEEIKQENFPLPSVSERIENNTLINQQEEEQNNLIMRPSNELRIEPFEQQKNNILINEKEKIEEKNKIEEINECKNKLNNNIKNNNLNNQNKTNCEEIKLTTNSLILNEKLNNNLTKNEIKNNGNNKEENEGKIKEKNSKQNNLLFTTIMPTQEEIVENNENNQEKDLLKNMAEKMRKMKVFEEKEEKVVENEEEENKSEENKLYEDEDENEEEEQKQILKRLYSKYGRRRANAERRLICEGDEMSFCDVCATHKSFCEAIFCSSPLLLFSSVMKLENECRE</sequence>
<keyword evidence="4" id="KW-1185">Reference proteome</keyword>
<keyword evidence="2" id="KW-0175">Coiled coil</keyword>
<evidence type="ECO:0000256" key="2">
    <source>
        <dbReference type="SAM" id="Coils"/>
    </source>
</evidence>
<organism evidence="4 5">
    <name type="scientific">Meloidogyne hapla</name>
    <name type="common">Root-knot nematode worm</name>
    <dbReference type="NCBI Taxonomy" id="6305"/>
    <lineage>
        <taxon>Eukaryota</taxon>
        <taxon>Metazoa</taxon>
        <taxon>Ecdysozoa</taxon>
        <taxon>Nematoda</taxon>
        <taxon>Chromadorea</taxon>
        <taxon>Rhabditida</taxon>
        <taxon>Tylenchina</taxon>
        <taxon>Tylenchomorpha</taxon>
        <taxon>Tylenchoidea</taxon>
        <taxon>Meloidogynidae</taxon>
        <taxon>Meloidogyninae</taxon>
        <taxon>Meloidogyne</taxon>
    </lineage>
</organism>
<evidence type="ECO:0000256" key="3">
    <source>
        <dbReference type="SAM" id="MobiDB-lite"/>
    </source>
</evidence>
<dbReference type="Proteomes" id="UP000095281">
    <property type="component" value="Unplaced"/>
</dbReference>
<feature type="region of interest" description="Disordered" evidence="3">
    <location>
        <begin position="341"/>
        <end position="372"/>
    </location>
</feature>
<proteinExistence type="predicted"/>
<name>A0A1I8AZL3_MELHA</name>